<organism evidence="3 4">
    <name type="scientific">Dokdonia donghaensis DSW-1</name>
    <dbReference type="NCBI Taxonomy" id="1300343"/>
    <lineage>
        <taxon>Bacteria</taxon>
        <taxon>Pseudomonadati</taxon>
        <taxon>Bacteroidota</taxon>
        <taxon>Flavobacteriia</taxon>
        <taxon>Flavobacteriales</taxon>
        <taxon>Flavobacteriaceae</taxon>
        <taxon>Dokdonia</taxon>
    </lineage>
</organism>
<evidence type="ECO:0000313" key="4">
    <source>
        <dbReference type="Proteomes" id="UP000030140"/>
    </source>
</evidence>
<dbReference type="KEGG" id="ddo:I597_2743"/>
<dbReference type="Pfam" id="PF00535">
    <property type="entry name" value="Glycos_transf_2"/>
    <property type="match status" value="1"/>
</dbReference>
<sequence length="338" mass="38125">MQLSYSFIIPVYNRPDEVAELLASFNQQETAIPYEIVIIEDGSSIPCKEVIDAYPDLDITYLTKPNSGPGSSRNYGMERARGNYFIILDSDCMLPPQYVEVMDKKLKEQYVDCFGGPDAAHPDFSNLQKAISYSMTSFFTTGGIRGGSEDAGKFQPRSFNMGLSKKAFQASKGFGDIHPGEDPDLVLRLWDLGFKTALIPEAFVYHKRRISWKKFYTQVHKFGLVRPILNLWHPSTAKLTFWFPTLFIIGLVASLMIGLLGNTILLKLYALYVAIIFVHSSIINKSLMIGCLSIVATGIQFYGYGTGFLSSTIAVKWLRQLPRKRYPHLFFSTLETQK</sequence>
<protein>
    <submittedName>
        <fullName evidence="3">Glycosyl transferase family 2</fullName>
    </submittedName>
</protein>
<comment type="caution">
    <text evidence="3">The sequence shown here is derived from an EMBL/GenBank/DDBJ whole genome shotgun (WGS) entry which is preliminary data.</text>
</comment>
<gene>
    <name evidence="3" type="ORF">NV36_04855</name>
</gene>
<feature type="transmembrane region" description="Helical" evidence="1">
    <location>
        <begin position="268"/>
        <end position="295"/>
    </location>
</feature>
<dbReference type="GO" id="GO:0016740">
    <property type="term" value="F:transferase activity"/>
    <property type="evidence" value="ECO:0007669"/>
    <property type="project" value="UniProtKB-KW"/>
</dbReference>
<accession>A0A0A2GXL9</accession>
<reference evidence="3 4" key="1">
    <citation type="submission" date="2014-10" db="EMBL/GenBank/DDBJ databases">
        <title>Draft genome sequence of the proteorhodopsin-containing marine bacterium Dokdonia donghaensis.</title>
        <authorList>
            <person name="Gomez-Consarnau L."/>
            <person name="Gonzalez J.M."/>
            <person name="Riedel T."/>
            <person name="Jaenicke S."/>
            <person name="Wagner-Doebler I."/>
            <person name="Fuhrman J.A."/>
        </authorList>
    </citation>
    <scope>NUCLEOTIDE SEQUENCE [LARGE SCALE GENOMIC DNA]</scope>
    <source>
        <strain evidence="3 4">DSW-1</strain>
    </source>
</reference>
<dbReference type="PATRIC" id="fig|1300343.5.peg.2784"/>
<dbReference type="InterPro" id="IPR029044">
    <property type="entry name" value="Nucleotide-diphossugar_trans"/>
</dbReference>
<feature type="domain" description="Glycosyltransferase 2-like" evidence="2">
    <location>
        <begin position="6"/>
        <end position="132"/>
    </location>
</feature>
<keyword evidence="1" id="KW-1133">Transmembrane helix</keyword>
<dbReference type="InterPro" id="IPR050834">
    <property type="entry name" value="Glycosyltransf_2"/>
</dbReference>
<dbReference type="AlphaFoldDB" id="A0A0A2GXL9"/>
<keyword evidence="4" id="KW-1185">Reference proteome</keyword>
<feature type="transmembrane region" description="Helical" evidence="1">
    <location>
        <begin position="241"/>
        <end position="261"/>
    </location>
</feature>
<dbReference type="SUPFAM" id="SSF53448">
    <property type="entry name" value="Nucleotide-diphospho-sugar transferases"/>
    <property type="match status" value="1"/>
</dbReference>
<dbReference type="EMBL" id="JSAQ01000001">
    <property type="protein sequence ID" value="KGO07967.1"/>
    <property type="molecule type" value="Genomic_DNA"/>
</dbReference>
<dbReference type="PANTHER" id="PTHR43685:SF2">
    <property type="entry name" value="GLYCOSYLTRANSFERASE 2-LIKE DOMAIN-CONTAINING PROTEIN"/>
    <property type="match status" value="1"/>
</dbReference>
<evidence type="ECO:0000259" key="2">
    <source>
        <dbReference type="Pfam" id="PF00535"/>
    </source>
</evidence>
<keyword evidence="1" id="KW-0812">Transmembrane</keyword>
<dbReference type="PANTHER" id="PTHR43685">
    <property type="entry name" value="GLYCOSYLTRANSFERASE"/>
    <property type="match status" value="1"/>
</dbReference>
<evidence type="ECO:0000313" key="3">
    <source>
        <dbReference type="EMBL" id="KGO07967.1"/>
    </source>
</evidence>
<dbReference type="Proteomes" id="UP000030140">
    <property type="component" value="Unassembled WGS sequence"/>
</dbReference>
<dbReference type="InterPro" id="IPR001173">
    <property type="entry name" value="Glyco_trans_2-like"/>
</dbReference>
<keyword evidence="3" id="KW-0808">Transferase</keyword>
<dbReference type="OrthoDB" id="9813550at2"/>
<name>A0A0A2GXL9_9FLAO</name>
<feature type="transmembrane region" description="Helical" evidence="1">
    <location>
        <begin position="301"/>
        <end position="318"/>
    </location>
</feature>
<keyword evidence="1" id="KW-0472">Membrane</keyword>
<proteinExistence type="predicted"/>
<evidence type="ECO:0000256" key="1">
    <source>
        <dbReference type="SAM" id="Phobius"/>
    </source>
</evidence>
<dbReference type="Gene3D" id="3.90.550.10">
    <property type="entry name" value="Spore Coat Polysaccharide Biosynthesis Protein SpsA, Chain A"/>
    <property type="match status" value="1"/>
</dbReference>
<dbReference type="RefSeq" id="WP_035328749.1">
    <property type="nucleotide sequence ID" value="NZ_CP015125.1"/>
</dbReference>